<dbReference type="Proteomes" id="UP001058098">
    <property type="component" value="Chromosome"/>
</dbReference>
<evidence type="ECO:0000313" key="2">
    <source>
        <dbReference type="EMBL" id="UVC13780.1"/>
    </source>
</evidence>
<protein>
    <recommendedName>
        <fullName evidence="4">DUF3899 domain-containing protein</fullName>
    </recommendedName>
</protein>
<evidence type="ECO:0000256" key="1">
    <source>
        <dbReference type="SAM" id="Phobius"/>
    </source>
</evidence>
<name>A0ABY5QRH1_9HYPH</name>
<feature type="transmembrane region" description="Helical" evidence="1">
    <location>
        <begin position="49"/>
        <end position="66"/>
    </location>
</feature>
<keyword evidence="3" id="KW-1185">Reference proteome</keyword>
<evidence type="ECO:0008006" key="4">
    <source>
        <dbReference type="Google" id="ProtNLM"/>
    </source>
</evidence>
<organism evidence="2 3">
    <name type="scientific">Mesorhizobium onobrychidis</name>
    <dbReference type="NCBI Taxonomy" id="2775404"/>
    <lineage>
        <taxon>Bacteria</taxon>
        <taxon>Pseudomonadati</taxon>
        <taxon>Pseudomonadota</taxon>
        <taxon>Alphaproteobacteria</taxon>
        <taxon>Hyphomicrobiales</taxon>
        <taxon>Phyllobacteriaceae</taxon>
        <taxon>Mesorhizobium</taxon>
    </lineage>
</organism>
<accession>A0ABY5QRH1</accession>
<sequence length="134" mass="14951">MLERKDFLDAKQSITATISEICRYIAFGLLVAFYTIRTDSSPFAKELQSYGLLVFLVGFCGAAAILSDYLQYVFGKVTVDRALLEQMYEYDDTSLPYQGRKQAFDAKQLFVGVGALSLAIMVVLASFDPIHSCF</sequence>
<reference evidence="2" key="1">
    <citation type="submission" date="2020-09" db="EMBL/GenBank/DDBJ databases">
        <title>Rhizobia associated with sainfoin plants.</title>
        <authorList>
            <person name="Asharfi S."/>
            <person name="Kuzmanovic N."/>
            <person name="Bunk B."/>
            <person name="Sproeer C."/>
            <person name="Becker M."/>
            <person name="Thuenen T."/>
        </authorList>
    </citation>
    <scope>NUCLEOTIDE SEQUENCE</scope>
    <source>
        <strain evidence="2">OM4</strain>
    </source>
</reference>
<keyword evidence="1" id="KW-0812">Transmembrane</keyword>
<keyword evidence="1" id="KW-1133">Transmembrane helix</keyword>
<feature type="transmembrane region" description="Helical" evidence="1">
    <location>
        <begin position="21"/>
        <end position="37"/>
    </location>
</feature>
<keyword evidence="1" id="KW-0472">Membrane</keyword>
<feature type="transmembrane region" description="Helical" evidence="1">
    <location>
        <begin position="109"/>
        <end position="127"/>
    </location>
</feature>
<dbReference type="EMBL" id="CP062229">
    <property type="protein sequence ID" value="UVC13780.1"/>
    <property type="molecule type" value="Genomic_DNA"/>
</dbReference>
<gene>
    <name evidence="2" type="ORF">IHQ72_24200</name>
</gene>
<evidence type="ECO:0000313" key="3">
    <source>
        <dbReference type="Proteomes" id="UP001058098"/>
    </source>
</evidence>
<dbReference type="RefSeq" id="WP_258117778.1">
    <property type="nucleotide sequence ID" value="NZ_CP062229.1"/>
</dbReference>
<proteinExistence type="predicted"/>